<accession>A0A085W6C0</accession>
<dbReference type="InterPro" id="IPR036465">
    <property type="entry name" value="vWFA_dom_sf"/>
</dbReference>
<gene>
    <name evidence="3" type="ORF">DB31_2826</name>
</gene>
<name>A0A085W6C0_9BACT</name>
<dbReference type="SUPFAM" id="SSF53300">
    <property type="entry name" value="vWA-like"/>
    <property type="match status" value="1"/>
</dbReference>
<organism evidence="3 4">
    <name type="scientific">Hyalangium minutum</name>
    <dbReference type="NCBI Taxonomy" id="394096"/>
    <lineage>
        <taxon>Bacteria</taxon>
        <taxon>Pseudomonadati</taxon>
        <taxon>Myxococcota</taxon>
        <taxon>Myxococcia</taxon>
        <taxon>Myxococcales</taxon>
        <taxon>Cystobacterineae</taxon>
        <taxon>Archangiaceae</taxon>
        <taxon>Hyalangium</taxon>
    </lineage>
</organism>
<evidence type="ECO:0000259" key="2">
    <source>
        <dbReference type="PROSITE" id="PS50234"/>
    </source>
</evidence>
<dbReference type="RefSeq" id="WP_044196209.1">
    <property type="nucleotide sequence ID" value="NZ_JMCB01000018.1"/>
</dbReference>
<keyword evidence="4" id="KW-1185">Reference proteome</keyword>
<dbReference type="PANTHER" id="PTHR10579:SF43">
    <property type="entry name" value="ZINC FINGER (C3HC4-TYPE RING FINGER) FAMILY PROTEIN"/>
    <property type="match status" value="1"/>
</dbReference>
<feature type="region of interest" description="Disordered" evidence="1">
    <location>
        <begin position="451"/>
        <end position="480"/>
    </location>
</feature>
<dbReference type="InterPro" id="IPR051266">
    <property type="entry name" value="CLCR"/>
</dbReference>
<dbReference type="PATRIC" id="fig|394096.3.peg.7153"/>
<sequence>MNKTSTFLALAGTLALVALVLGMPRAVSPTPPAPPQPHIATPVPPTPPPPPTPPAQASNGSLTMTSRLSHPYITLGSSDEFVTVDVTGAEVPGSQRSPVNLALVIDRSGSMSGYKLAQAKQAARQLVNLLRDEDRLSIVHYGSDVKALPSMAATSSNRARMLQYIEGIWDEGGTNISAGLTTGQNQVNTARREYKVNRIILISDGQPTEGVTDEQSLKQVVKNIRAQGVTVSSIGVGTDFNEDLMQAFAEYGAGAYGFLEDAGKLAGIFQKDLQQAATLVARNVELSFELPDGVLLGEVLGYQAHQAGRTVRVAMPDFSAGQTERVVARLKVTGSAVGQAVNVTGLKLTYTDLLKDGTVESTASLSAMVTDRMEEVAAKQDKDATVYAVRARSAANLQKAAEALKVGRRDEARQLIQLNQEMFNEAASVAGAPAVAADMAEQKAAYDEYEQAQSSEEVNAAVKRSKSKALKDFGRMGSTY</sequence>
<dbReference type="AlphaFoldDB" id="A0A085W6C0"/>
<comment type="caution">
    <text evidence="3">The sequence shown here is derived from an EMBL/GenBank/DDBJ whole genome shotgun (WGS) entry which is preliminary data.</text>
</comment>
<dbReference type="STRING" id="394096.DB31_2826"/>
<evidence type="ECO:0000256" key="1">
    <source>
        <dbReference type="SAM" id="MobiDB-lite"/>
    </source>
</evidence>
<feature type="compositionally biased region" description="Pro residues" evidence="1">
    <location>
        <begin position="29"/>
        <end position="54"/>
    </location>
</feature>
<feature type="region of interest" description="Disordered" evidence="1">
    <location>
        <begin position="28"/>
        <end position="62"/>
    </location>
</feature>
<dbReference type="PROSITE" id="PS50234">
    <property type="entry name" value="VWFA"/>
    <property type="match status" value="1"/>
</dbReference>
<dbReference type="Pfam" id="PF00092">
    <property type="entry name" value="VWA"/>
    <property type="match status" value="1"/>
</dbReference>
<dbReference type="PANTHER" id="PTHR10579">
    <property type="entry name" value="CALCIUM-ACTIVATED CHLORIDE CHANNEL REGULATOR"/>
    <property type="match status" value="1"/>
</dbReference>
<feature type="domain" description="VWFA" evidence="2">
    <location>
        <begin position="100"/>
        <end position="273"/>
    </location>
</feature>
<evidence type="ECO:0000313" key="4">
    <source>
        <dbReference type="Proteomes" id="UP000028725"/>
    </source>
</evidence>
<dbReference type="InterPro" id="IPR002035">
    <property type="entry name" value="VWF_A"/>
</dbReference>
<protein>
    <recommendedName>
        <fullName evidence="2">VWFA domain-containing protein</fullName>
    </recommendedName>
</protein>
<dbReference type="SMART" id="SM00327">
    <property type="entry name" value="VWA"/>
    <property type="match status" value="1"/>
</dbReference>
<dbReference type="EMBL" id="JMCB01000018">
    <property type="protein sequence ID" value="KFE63233.1"/>
    <property type="molecule type" value="Genomic_DNA"/>
</dbReference>
<proteinExistence type="predicted"/>
<dbReference type="OrthoDB" id="9781333at2"/>
<dbReference type="Gene3D" id="3.40.50.410">
    <property type="entry name" value="von Willebrand factor, type A domain"/>
    <property type="match status" value="1"/>
</dbReference>
<dbReference type="Proteomes" id="UP000028725">
    <property type="component" value="Unassembled WGS sequence"/>
</dbReference>
<evidence type="ECO:0000313" key="3">
    <source>
        <dbReference type="EMBL" id="KFE63233.1"/>
    </source>
</evidence>
<reference evidence="3 4" key="1">
    <citation type="submission" date="2014-04" db="EMBL/GenBank/DDBJ databases">
        <title>Genome assembly of Hyalangium minutum DSM 14724.</title>
        <authorList>
            <person name="Sharma G."/>
            <person name="Subramanian S."/>
        </authorList>
    </citation>
    <scope>NUCLEOTIDE SEQUENCE [LARGE SCALE GENOMIC DNA]</scope>
    <source>
        <strain evidence="3 4">DSM 14724</strain>
    </source>
</reference>